<protein>
    <submittedName>
        <fullName evidence="1">Uncharacterized protein</fullName>
    </submittedName>
</protein>
<sequence>MLTVIIRIDGVTLRRVLPSVSKSPYKNVRRTTTAAPNSAPRRTTMAVGFDFQGVQYPNNVPETVARGHAEL</sequence>
<accession>A0A2S4V3B4</accession>
<dbReference type="AlphaFoldDB" id="A0A2S4V3B4"/>
<dbReference type="Proteomes" id="UP000239156">
    <property type="component" value="Unassembled WGS sequence"/>
</dbReference>
<keyword evidence="2" id="KW-1185">Reference proteome</keyword>
<dbReference type="EMBL" id="PKSL01000117">
    <property type="protein sequence ID" value="POW03991.1"/>
    <property type="molecule type" value="Genomic_DNA"/>
</dbReference>
<evidence type="ECO:0000313" key="1">
    <source>
        <dbReference type="EMBL" id="POW03991.1"/>
    </source>
</evidence>
<dbReference type="VEuPathDB" id="FungiDB:PSTT_10684"/>
<comment type="caution">
    <text evidence="1">The sequence shown here is derived from an EMBL/GenBank/DDBJ whole genome shotgun (WGS) entry which is preliminary data.</text>
</comment>
<evidence type="ECO:0000313" key="2">
    <source>
        <dbReference type="Proteomes" id="UP000239156"/>
    </source>
</evidence>
<name>A0A2S4V3B4_9BASI</name>
<gene>
    <name evidence="1" type="ORF">PSTT_10684</name>
</gene>
<organism evidence="1 2">
    <name type="scientific">Puccinia striiformis</name>
    <dbReference type="NCBI Taxonomy" id="27350"/>
    <lineage>
        <taxon>Eukaryota</taxon>
        <taxon>Fungi</taxon>
        <taxon>Dikarya</taxon>
        <taxon>Basidiomycota</taxon>
        <taxon>Pucciniomycotina</taxon>
        <taxon>Pucciniomycetes</taxon>
        <taxon>Pucciniales</taxon>
        <taxon>Pucciniaceae</taxon>
        <taxon>Puccinia</taxon>
    </lineage>
</organism>
<reference evidence="1" key="1">
    <citation type="submission" date="2017-12" db="EMBL/GenBank/DDBJ databases">
        <title>Gene loss provides genomic basis for host adaptation in cereal stripe rust fungi.</title>
        <authorList>
            <person name="Xia C."/>
        </authorList>
    </citation>
    <scope>NUCLEOTIDE SEQUENCE [LARGE SCALE GENOMIC DNA]</scope>
    <source>
        <strain evidence="1">93-210</strain>
    </source>
</reference>
<proteinExistence type="predicted"/>